<evidence type="ECO:0000313" key="1">
    <source>
        <dbReference type="EMBL" id="KYP36446.1"/>
    </source>
</evidence>
<dbReference type="EMBL" id="KQ484215">
    <property type="protein sequence ID" value="KYP36446.1"/>
    <property type="molecule type" value="Genomic_DNA"/>
</dbReference>
<gene>
    <name evidence="1" type="ORF">KK1_042436</name>
</gene>
<organism evidence="1 2">
    <name type="scientific">Cajanus cajan</name>
    <name type="common">Pigeon pea</name>
    <name type="synonym">Cajanus indicus</name>
    <dbReference type="NCBI Taxonomy" id="3821"/>
    <lineage>
        <taxon>Eukaryota</taxon>
        <taxon>Viridiplantae</taxon>
        <taxon>Streptophyta</taxon>
        <taxon>Embryophyta</taxon>
        <taxon>Tracheophyta</taxon>
        <taxon>Spermatophyta</taxon>
        <taxon>Magnoliopsida</taxon>
        <taxon>eudicotyledons</taxon>
        <taxon>Gunneridae</taxon>
        <taxon>Pentapetalae</taxon>
        <taxon>rosids</taxon>
        <taxon>fabids</taxon>
        <taxon>Fabales</taxon>
        <taxon>Fabaceae</taxon>
        <taxon>Papilionoideae</taxon>
        <taxon>50 kb inversion clade</taxon>
        <taxon>NPAAA clade</taxon>
        <taxon>indigoferoid/millettioid clade</taxon>
        <taxon>Phaseoleae</taxon>
        <taxon>Cajanus</taxon>
    </lineage>
</organism>
<reference evidence="1" key="1">
    <citation type="journal article" date="2012" name="Nat. Biotechnol.">
        <title>Draft genome sequence of pigeonpea (Cajanus cajan), an orphan legume crop of resource-poor farmers.</title>
        <authorList>
            <person name="Varshney R.K."/>
            <person name="Chen W."/>
            <person name="Li Y."/>
            <person name="Bharti A.K."/>
            <person name="Saxena R.K."/>
            <person name="Schlueter J.A."/>
            <person name="Donoghue M.T."/>
            <person name="Azam S."/>
            <person name="Fan G."/>
            <person name="Whaley A.M."/>
            <person name="Farmer A.D."/>
            <person name="Sheridan J."/>
            <person name="Iwata A."/>
            <person name="Tuteja R."/>
            <person name="Penmetsa R.V."/>
            <person name="Wu W."/>
            <person name="Upadhyaya H.D."/>
            <person name="Yang S.P."/>
            <person name="Shah T."/>
            <person name="Saxena K.B."/>
            <person name="Michael T."/>
            <person name="McCombie W.R."/>
            <person name="Yang B."/>
            <person name="Zhang G."/>
            <person name="Yang H."/>
            <person name="Wang J."/>
            <person name="Spillane C."/>
            <person name="Cook D.R."/>
            <person name="May G.D."/>
            <person name="Xu X."/>
            <person name="Jackson S.A."/>
        </authorList>
    </citation>
    <scope>NUCLEOTIDE SEQUENCE [LARGE SCALE GENOMIC DNA]</scope>
</reference>
<name>A0A151R1N8_CAJCA</name>
<keyword evidence="2" id="KW-1185">Reference proteome</keyword>
<proteinExistence type="predicted"/>
<dbReference type="PANTHER" id="PTHR11439:SF502">
    <property type="entry name" value="SECRETED RXLR EFFECTOR PROTEIN 161-LIKE"/>
    <property type="match status" value="1"/>
</dbReference>
<dbReference type="OMA" id="WEAMEIG"/>
<dbReference type="Proteomes" id="UP000075243">
    <property type="component" value="Unassembled WGS sequence"/>
</dbReference>
<sequence length="197" mass="22081">MHSPSQVHFGAAKRVLRYIRGTIDYGLYFLKNESGELQGYADSDWAGSIDDSKSTSGYVFSFGSAVFFWNSKKQDVVAQSLAEAEYISAAAAANQAIWLRKILLDVGQIQDEATIIWVDNKSAISIAKNPIQHGRTKHINVKFHAIREAEKSKEIRLEHCCSEEQIADIMTKALSKGQFEILRSRLGVLKKNLKEEC</sequence>
<evidence type="ECO:0000313" key="2">
    <source>
        <dbReference type="Proteomes" id="UP000075243"/>
    </source>
</evidence>
<dbReference type="AlphaFoldDB" id="A0A151R1N8"/>
<dbReference type="PANTHER" id="PTHR11439">
    <property type="entry name" value="GAG-POL-RELATED RETROTRANSPOSON"/>
    <property type="match status" value="1"/>
</dbReference>
<protein>
    <submittedName>
        <fullName evidence="1">Copia protein</fullName>
    </submittedName>
</protein>
<dbReference type="Gramene" id="C.cajan_40000.t">
    <property type="protein sequence ID" value="C.cajan_40000.t.cds1"/>
    <property type="gene ID" value="C.cajan_40000"/>
</dbReference>
<dbReference type="CDD" id="cd09272">
    <property type="entry name" value="RNase_HI_RT_Ty1"/>
    <property type="match status" value="1"/>
</dbReference>
<accession>A0A151R1N8</accession>